<dbReference type="Pfam" id="PF00989">
    <property type="entry name" value="PAS"/>
    <property type="match status" value="1"/>
</dbReference>
<dbReference type="InterPro" id="IPR013767">
    <property type="entry name" value="PAS_fold"/>
</dbReference>
<feature type="region of interest" description="Disordered" evidence="11">
    <location>
        <begin position="389"/>
        <end position="563"/>
    </location>
</feature>
<evidence type="ECO:0000256" key="2">
    <source>
        <dbReference type="ARBA" id="ARBA00009933"/>
    </source>
</evidence>
<dbReference type="Gene3D" id="3.30.450.20">
    <property type="entry name" value="PAS domain"/>
    <property type="match status" value="2"/>
</dbReference>
<feature type="region of interest" description="Disordered" evidence="11">
    <location>
        <begin position="576"/>
        <end position="595"/>
    </location>
</feature>
<organism evidence="14 15">
    <name type="scientific">Albula goreensis</name>
    <dbReference type="NCBI Taxonomy" id="1534307"/>
    <lineage>
        <taxon>Eukaryota</taxon>
        <taxon>Metazoa</taxon>
        <taxon>Chordata</taxon>
        <taxon>Craniata</taxon>
        <taxon>Vertebrata</taxon>
        <taxon>Euteleostomi</taxon>
        <taxon>Actinopterygii</taxon>
        <taxon>Neopterygii</taxon>
        <taxon>Teleostei</taxon>
        <taxon>Albuliformes</taxon>
        <taxon>Albulidae</taxon>
        <taxon>Albula</taxon>
    </lineage>
</organism>
<name>A0A8T3DYA4_9TELE</name>
<dbReference type="Pfam" id="PF08832">
    <property type="entry name" value="SRC-1"/>
    <property type="match status" value="1"/>
</dbReference>
<feature type="region of interest" description="Disordered" evidence="11">
    <location>
        <begin position="85"/>
        <end position="109"/>
    </location>
</feature>
<dbReference type="InterPro" id="IPR035965">
    <property type="entry name" value="PAS-like_dom_sf"/>
</dbReference>
<keyword evidence="6" id="KW-0090">Biological rhythms</keyword>
<accession>A0A8T3DYA4</accession>
<evidence type="ECO:0000259" key="12">
    <source>
        <dbReference type="PROSITE" id="PS50112"/>
    </source>
</evidence>
<keyword evidence="4" id="KW-0677">Repeat</keyword>
<dbReference type="SUPFAM" id="SSF55785">
    <property type="entry name" value="PYP-like sensor domain (PAS domain)"/>
    <property type="match status" value="2"/>
</dbReference>
<dbReference type="FunFam" id="3.30.450.20:FF:000008">
    <property type="entry name" value="Nuclear receptor coactivator"/>
    <property type="match status" value="1"/>
</dbReference>
<keyword evidence="7" id="KW-0010">Activator</keyword>
<keyword evidence="5" id="KW-0805">Transcription regulation</keyword>
<dbReference type="InterPro" id="IPR036638">
    <property type="entry name" value="HLH_DNA-bd_sf"/>
</dbReference>
<dbReference type="InterPro" id="IPR000014">
    <property type="entry name" value="PAS"/>
</dbReference>
<keyword evidence="8" id="KW-0804">Transcription</keyword>
<dbReference type="AlphaFoldDB" id="A0A8T3DYA4"/>
<dbReference type="GO" id="GO:0003713">
    <property type="term" value="F:transcription coactivator activity"/>
    <property type="evidence" value="ECO:0007669"/>
    <property type="project" value="InterPro"/>
</dbReference>
<dbReference type="PROSITE" id="PS50112">
    <property type="entry name" value="PAS"/>
    <property type="match status" value="1"/>
</dbReference>
<dbReference type="Gene3D" id="4.10.280.10">
    <property type="entry name" value="Helix-loop-helix DNA-binding domain"/>
    <property type="match status" value="1"/>
</dbReference>
<dbReference type="PROSITE" id="PS50888">
    <property type="entry name" value="BHLH"/>
    <property type="match status" value="1"/>
</dbReference>
<dbReference type="PANTHER" id="PTHR10684">
    <property type="entry name" value="NUCLEAR RECEPTOR COACTIVATOR"/>
    <property type="match status" value="1"/>
</dbReference>
<proteinExistence type="inferred from homology"/>
<dbReference type="GO" id="GO:0005634">
    <property type="term" value="C:nucleus"/>
    <property type="evidence" value="ECO:0007669"/>
    <property type="project" value="UniProtKB-SubCell"/>
</dbReference>
<dbReference type="Pfam" id="PF23172">
    <property type="entry name" value="bHLH_NCOA"/>
    <property type="match status" value="1"/>
</dbReference>
<comment type="similarity">
    <text evidence="2">Belongs to the SRC/p160 nuclear receptor coactivator family.</text>
</comment>
<dbReference type="OrthoDB" id="10035882at2759"/>
<feature type="compositionally biased region" description="Polar residues" evidence="11">
    <location>
        <begin position="414"/>
        <end position="433"/>
    </location>
</feature>
<feature type="domain" description="BHLH" evidence="13">
    <location>
        <begin position="27"/>
        <end position="84"/>
    </location>
</feature>
<feature type="compositionally biased region" description="Low complexity" evidence="11">
    <location>
        <begin position="494"/>
        <end position="507"/>
    </location>
</feature>
<sequence>MNVSGDSISDPARAESRKRRECVAEQLGPSPKRSADKRNREQENKYIRELAELIFANFNDIDNFNVKPDKCAILKETVKQIRQMKSQEKLSPASADEVQKSDISSTGQSVIDKDDLGPMMLEALDGFLFVVNMEGNIVFVSENVTQYLHYHQEELMGTSVYSVLHVGDHAEFIRNLLPKALVNGVPWSSDPPNRSSHTFTCRMLVNPQNKPPEGSPSPCPSAPDHQPQQKYETMQCFAVSEPKSIKEDGEDLQSCLICVARRVPLKEKPAFPPTHESFTTRQDLQGKITSLDTSQLRASMKPGWEDLMRRCIQRFHQQSDGEMSFAKRHQQEVLRQGQASSPLYRFSLSDGTVVSAHTKSKLVRSPITKEPQLYLSWHILQRETAVSGTGQGAGQALNPGSCATPPIQGGGASTGVQGQNVSPGSNQTNQEQAGQGPGPWGRLGCQGPMNQASQGGNAALKTNSPSQPGGSPALSPLLSPRLHPSPGTGHSYPASTSSSLTALQALSKGHTVAAETAHPQSSPGATAAGGSPHWPSKPADPASDPTPQREAAHHQSLTAPDSKGHAKLLQLLTTKPDQVEPPPLGAPAGSSHGASLKEKHKILHRLLQNSTSPVDLAKITAEATGKEHAPKQEPASPKKKDNALLRHLLDSDDGDVVKTEPGADCQGKGPEPAAASPDKRDRPQVSLASLTCIAVVTLGFLLA</sequence>
<evidence type="ECO:0000256" key="11">
    <source>
        <dbReference type="SAM" id="MobiDB-lite"/>
    </source>
</evidence>
<evidence type="ECO:0000256" key="8">
    <source>
        <dbReference type="ARBA" id="ARBA00023163"/>
    </source>
</evidence>
<dbReference type="CDD" id="cd00130">
    <property type="entry name" value="PAS"/>
    <property type="match status" value="1"/>
</dbReference>
<evidence type="ECO:0000256" key="1">
    <source>
        <dbReference type="ARBA" id="ARBA00004123"/>
    </source>
</evidence>
<dbReference type="EMBL" id="JAERUA010000003">
    <property type="protein sequence ID" value="KAI1902299.1"/>
    <property type="molecule type" value="Genomic_DNA"/>
</dbReference>
<feature type="region of interest" description="Disordered" evidence="11">
    <location>
        <begin position="649"/>
        <end position="682"/>
    </location>
</feature>
<keyword evidence="15" id="KW-1185">Reference proteome</keyword>
<feature type="compositionally biased region" description="Polar residues" evidence="11">
    <location>
        <begin position="448"/>
        <end position="463"/>
    </location>
</feature>
<evidence type="ECO:0000256" key="5">
    <source>
        <dbReference type="ARBA" id="ARBA00023015"/>
    </source>
</evidence>
<evidence type="ECO:0000313" key="14">
    <source>
        <dbReference type="EMBL" id="KAI1902299.1"/>
    </source>
</evidence>
<feature type="compositionally biased region" description="Low complexity" evidence="11">
    <location>
        <begin position="464"/>
        <end position="487"/>
    </location>
</feature>
<dbReference type="FunFam" id="3.30.450.20:FF:000007">
    <property type="entry name" value="Nuclear receptor coactivator"/>
    <property type="match status" value="1"/>
</dbReference>
<dbReference type="GO" id="GO:0048511">
    <property type="term" value="P:rhythmic process"/>
    <property type="evidence" value="ECO:0007669"/>
    <property type="project" value="UniProtKB-KW"/>
</dbReference>
<feature type="region of interest" description="Disordered" evidence="11">
    <location>
        <begin position="205"/>
        <end position="227"/>
    </location>
</feature>
<reference evidence="14" key="1">
    <citation type="submission" date="2021-01" db="EMBL/GenBank/DDBJ databases">
        <authorList>
            <person name="Zahm M."/>
            <person name="Roques C."/>
            <person name="Cabau C."/>
            <person name="Klopp C."/>
            <person name="Donnadieu C."/>
            <person name="Jouanno E."/>
            <person name="Lampietro C."/>
            <person name="Louis A."/>
            <person name="Herpin A."/>
            <person name="Echchiki A."/>
            <person name="Berthelot C."/>
            <person name="Parey E."/>
            <person name="Roest-Crollius H."/>
            <person name="Braasch I."/>
            <person name="Postlethwait J."/>
            <person name="Bobe J."/>
            <person name="Montfort J."/>
            <person name="Bouchez O."/>
            <person name="Begum T."/>
            <person name="Mejri S."/>
            <person name="Adams A."/>
            <person name="Chen W.-J."/>
            <person name="Guiguen Y."/>
        </authorList>
    </citation>
    <scope>NUCLEOTIDE SEQUENCE</scope>
    <source>
        <tissue evidence="14">Blood</tissue>
    </source>
</reference>
<dbReference type="Pfam" id="PF14598">
    <property type="entry name" value="PAS_11"/>
    <property type="match status" value="1"/>
</dbReference>
<dbReference type="InterPro" id="IPR014935">
    <property type="entry name" value="SRC/p160_LXXLL"/>
</dbReference>
<dbReference type="InterPro" id="IPR011598">
    <property type="entry name" value="bHLH_dom"/>
</dbReference>
<dbReference type="PANTHER" id="PTHR10684:SF2">
    <property type="entry name" value="NUCLEAR RECEPTOR COACTIVATOR 2"/>
    <property type="match status" value="1"/>
</dbReference>
<evidence type="ECO:0000256" key="3">
    <source>
        <dbReference type="ARBA" id="ARBA00013484"/>
    </source>
</evidence>
<dbReference type="SMART" id="SM00353">
    <property type="entry name" value="HLH"/>
    <property type="match status" value="1"/>
</dbReference>
<evidence type="ECO:0000256" key="7">
    <source>
        <dbReference type="ARBA" id="ARBA00023159"/>
    </source>
</evidence>
<dbReference type="GO" id="GO:0032870">
    <property type="term" value="P:cellular response to hormone stimulus"/>
    <property type="evidence" value="ECO:0007669"/>
    <property type="project" value="TreeGrafter"/>
</dbReference>
<dbReference type="GO" id="GO:0045944">
    <property type="term" value="P:positive regulation of transcription by RNA polymerase II"/>
    <property type="evidence" value="ECO:0007669"/>
    <property type="project" value="TreeGrafter"/>
</dbReference>
<evidence type="ECO:0000256" key="4">
    <source>
        <dbReference type="ARBA" id="ARBA00022737"/>
    </source>
</evidence>
<keyword evidence="9" id="KW-0539">Nucleus</keyword>
<comment type="caution">
    <text evidence="14">The sequence shown here is derived from an EMBL/GenBank/DDBJ whole genome shotgun (WGS) entry which is preliminary data.</text>
</comment>
<dbReference type="SMART" id="SM00091">
    <property type="entry name" value="PAS"/>
    <property type="match status" value="1"/>
</dbReference>
<gene>
    <name evidence="14" type="ORF">AGOR_G00043300</name>
</gene>
<dbReference type="FunFam" id="4.10.280.10:FF:000008">
    <property type="entry name" value="Nuclear receptor coactivator"/>
    <property type="match status" value="1"/>
</dbReference>
<dbReference type="Proteomes" id="UP000829720">
    <property type="component" value="Unassembled WGS sequence"/>
</dbReference>
<comment type="subcellular location">
    <subcellularLocation>
        <location evidence="1">Nucleus</location>
    </subcellularLocation>
</comment>
<dbReference type="SUPFAM" id="SSF47459">
    <property type="entry name" value="HLH, helix-loop-helix DNA-binding domain"/>
    <property type="match status" value="1"/>
</dbReference>
<feature type="compositionally biased region" description="Pro residues" evidence="11">
    <location>
        <begin position="209"/>
        <end position="221"/>
    </location>
</feature>
<dbReference type="GO" id="GO:0016922">
    <property type="term" value="F:nuclear receptor binding"/>
    <property type="evidence" value="ECO:0007669"/>
    <property type="project" value="TreeGrafter"/>
</dbReference>
<evidence type="ECO:0000256" key="6">
    <source>
        <dbReference type="ARBA" id="ARBA00023108"/>
    </source>
</evidence>
<feature type="domain" description="PAS" evidence="12">
    <location>
        <begin position="120"/>
        <end position="184"/>
    </location>
</feature>
<evidence type="ECO:0000256" key="9">
    <source>
        <dbReference type="ARBA" id="ARBA00023242"/>
    </source>
</evidence>
<dbReference type="InterPro" id="IPR056193">
    <property type="entry name" value="bHLH_NCOA1-3"/>
</dbReference>
<dbReference type="InterPro" id="IPR017426">
    <property type="entry name" value="Nuclear_rcpt_coactivator"/>
</dbReference>
<evidence type="ECO:0000256" key="10">
    <source>
        <dbReference type="ARBA" id="ARBA00031751"/>
    </source>
</evidence>
<feature type="region of interest" description="Disordered" evidence="11">
    <location>
        <begin position="1"/>
        <end position="41"/>
    </location>
</feature>
<evidence type="ECO:0000259" key="13">
    <source>
        <dbReference type="PROSITE" id="PS50888"/>
    </source>
</evidence>
<protein>
    <recommendedName>
        <fullName evidence="3">Nuclear receptor coactivator 2</fullName>
    </recommendedName>
    <alternativeName>
        <fullName evidence="10">Transcriptional intermediary factor 2</fullName>
    </alternativeName>
</protein>
<evidence type="ECO:0000313" key="15">
    <source>
        <dbReference type="Proteomes" id="UP000829720"/>
    </source>
</evidence>
<dbReference type="GO" id="GO:0046983">
    <property type="term" value="F:protein dimerization activity"/>
    <property type="evidence" value="ECO:0007669"/>
    <property type="project" value="InterPro"/>
</dbReference>
<feature type="compositionally biased region" description="Basic and acidic residues" evidence="11">
    <location>
        <begin position="649"/>
        <end position="658"/>
    </location>
</feature>